<reference evidence="1" key="1">
    <citation type="submission" date="2021-01" db="EMBL/GenBank/DDBJ databases">
        <title>Whole genome shotgun sequence of Virgisporangium ochraceum NBRC 16418.</title>
        <authorList>
            <person name="Komaki H."/>
            <person name="Tamura T."/>
        </authorList>
    </citation>
    <scope>NUCLEOTIDE SEQUENCE</scope>
    <source>
        <strain evidence="1">NBRC 16418</strain>
    </source>
</reference>
<accession>A0A8J4E8V2</accession>
<dbReference type="AlphaFoldDB" id="A0A8J4E8V2"/>
<comment type="caution">
    <text evidence="1">The sequence shown here is derived from an EMBL/GenBank/DDBJ whole genome shotgun (WGS) entry which is preliminary data.</text>
</comment>
<protein>
    <submittedName>
        <fullName evidence="1">Uncharacterized protein</fullName>
    </submittedName>
</protein>
<dbReference type="Proteomes" id="UP000635606">
    <property type="component" value="Unassembled WGS sequence"/>
</dbReference>
<evidence type="ECO:0000313" key="2">
    <source>
        <dbReference type="Proteomes" id="UP000635606"/>
    </source>
</evidence>
<name>A0A8J4E8V2_9ACTN</name>
<organism evidence="1 2">
    <name type="scientific">Virgisporangium ochraceum</name>
    <dbReference type="NCBI Taxonomy" id="65505"/>
    <lineage>
        <taxon>Bacteria</taxon>
        <taxon>Bacillati</taxon>
        <taxon>Actinomycetota</taxon>
        <taxon>Actinomycetes</taxon>
        <taxon>Micromonosporales</taxon>
        <taxon>Micromonosporaceae</taxon>
        <taxon>Virgisporangium</taxon>
    </lineage>
</organism>
<dbReference type="EMBL" id="BOPH01000007">
    <property type="protein sequence ID" value="GIJ65638.1"/>
    <property type="molecule type" value="Genomic_DNA"/>
</dbReference>
<sequence length="116" mass="12020">MNTMTPAQVAARLRILADLLDVTTGPPVPLRLYVSLDVSKHSTTLDQDSRVAAVTAVADALGMTAEPVKANGGWWEHIATEHGDSYTVRVHTDITGPQVCACGVACTHGGALAAAA</sequence>
<dbReference type="RefSeq" id="WP_203925643.1">
    <property type="nucleotide sequence ID" value="NZ_BOPH01000007.1"/>
</dbReference>
<keyword evidence="2" id="KW-1185">Reference proteome</keyword>
<evidence type="ECO:0000313" key="1">
    <source>
        <dbReference type="EMBL" id="GIJ65638.1"/>
    </source>
</evidence>
<proteinExistence type="predicted"/>
<gene>
    <name evidence="1" type="ORF">Voc01_005550</name>
</gene>